<comment type="caution">
    <text evidence="4">The sequence shown here is derived from an EMBL/GenBank/DDBJ whole genome shotgun (WGS) entry which is preliminary data.</text>
</comment>
<organism evidence="4 5">
    <name type="scientific">Blumeria graminis f. sp. hordei (strain DH14)</name>
    <name type="common">Barley powdery mildew</name>
    <name type="synonym">Oidium monilioides f. sp. hordei</name>
    <dbReference type="NCBI Taxonomy" id="546991"/>
    <lineage>
        <taxon>Eukaryota</taxon>
        <taxon>Fungi</taxon>
        <taxon>Dikarya</taxon>
        <taxon>Ascomycota</taxon>
        <taxon>Pezizomycotina</taxon>
        <taxon>Leotiomycetes</taxon>
        <taxon>Erysiphales</taxon>
        <taxon>Erysiphaceae</taxon>
        <taxon>Blumeria</taxon>
        <taxon>Blumeria hordei</taxon>
    </lineage>
</organism>
<evidence type="ECO:0000313" key="4">
    <source>
        <dbReference type="EMBL" id="CCU77458.1"/>
    </source>
</evidence>
<proteinExistence type="inferred from homology"/>
<feature type="region of interest" description="Disordered" evidence="3">
    <location>
        <begin position="1"/>
        <end position="33"/>
    </location>
</feature>
<evidence type="ECO:0000256" key="2">
    <source>
        <dbReference type="PIRSR" id="PIRSR005211-1"/>
    </source>
</evidence>
<feature type="compositionally biased region" description="Polar residues" evidence="3">
    <location>
        <begin position="1"/>
        <end position="20"/>
    </location>
</feature>
<dbReference type="InterPro" id="IPR029058">
    <property type="entry name" value="AB_hydrolase_fold"/>
</dbReference>
<evidence type="ECO:0000256" key="1">
    <source>
        <dbReference type="ARBA" id="ARBA00010884"/>
    </source>
</evidence>
<dbReference type="InterPro" id="IPR012020">
    <property type="entry name" value="ABHD4"/>
</dbReference>
<keyword evidence="5" id="KW-1185">Reference proteome</keyword>
<protein>
    <submittedName>
        <fullName evidence="4">Medium-chain fatty acid ethyl ester synthase/esterase 1</fullName>
    </submittedName>
</protein>
<evidence type="ECO:0000313" key="5">
    <source>
        <dbReference type="Proteomes" id="UP000015441"/>
    </source>
</evidence>
<dbReference type="GO" id="GO:0051792">
    <property type="term" value="P:medium-chain fatty acid biosynthetic process"/>
    <property type="evidence" value="ECO:0007669"/>
    <property type="project" value="TreeGrafter"/>
</dbReference>
<comment type="similarity">
    <text evidence="1">Belongs to the AB hydrolase superfamily. AB hydrolase 4 family.</text>
</comment>
<dbReference type="GO" id="GO:0047372">
    <property type="term" value="F:monoacylglycerol lipase activity"/>
    <property type="evidence" value="ECO:0007669"/>
    <property type="project" value="TreeGrafter"/>
</dbReference>
<dbReference type="eggNOG" id="KOG1838">
    <property type="taxonomic scope" value="Eukaryota"/>
</dbReference>
<dbReference type="HOGENOM" id="CLU_032487_1_0_1"/>
<dbReference type="GO" id="GO:0051793">
    <property type="term" value="P:medium-chain fatty acid catabolic process"/>
    <property type="evidence" value="ECO:0007669"/>
    <property type="project" value="TreeGrafter"/>
</dbReference>
<name>N1JI14_BLUG1</name>
<dbReference type="PANTHER" id="PTHR10794:SF63">
    <property type="entry name" value="ALPHA_BETA HYDROLASE 1, ISOFORM A"/>
    <property type="match status" value="1"/>
</dbReference>
<dbReference type="OrthoDB" id="5954035at2759"/>
<feature type="active site" description="Charge relay system" evidence="2">
    <location>
        <position position="169"/>
    </location>
</feature>
<reference evidence="4 5" key="1">
    <citation type="journal article" date="2010" name="Science">
        <title>Genome expansion and gene loss in powdery mildew fungi reveal tradeoffs in extreme parasitism.</title>
        <authorList>
            <person name="Spanu P.D."/>
            <person name="Abbott J.C."/>
            <person name="Amselem J."/>
            <person name="Burgis T.A."/>
            <person name="Soanes D.M."/>
            <person name="Stueber K."/>
            <person name="Ver Loren van Themaat E."/>
            <person name="Brown J.K.M."/>
            <person name="Butcher S.A."/>
            <person name="Gurr S.J."/>
            <person name="Lebrun M.-H."/>
            <person name="Ridout C.J."/>
            <person name="Schulze-Lefert P."/>
            <person name="Talbot N.J."/>
            <person name="Ahmadinejad N."/>
            <person name="Ametz C."/>
            <person name="Barton G.R."/>
            <person name="Benjdia M."/>
            <person name="Bidzinski P."/>
            <person name="Bindschedler L.V."/>
            <person name="Both M."/>
            <person name="Brewer M.T."/>
            <person name="Cadle-Davidson L."/>
            <person name="Cadle-Davidson M.M."/>
            <person name="Collemare J."/>
            <person name="Cramer R."/>
            <person name="Frenkel O."/>
            <person name="Godfrey D."/>
            <person name="Harriman J."/>
            <person name="Hoede C."/>
            <person name="King B.C."/>
            <person name="Klages S."/>
            <person name="Kleemann J."/>
            <person name="Knoll D."/>
            <person name="Koti P.S."/>
            <person name="Kreplak J."/>
            <person name="Lopez-Ruiz F.J."/>
            <person name="Lu X."/>
            <person name="Maekawa T."/>
            <person name="Mahanil S."/>
            <person name="Micali C."/>
            <person name="Milgroom M.G."/>
            <person name="Montana G."/>
            <person name="Noir S."/>
            <person name="O'Connell R.J."/>
            <person name="Oberhaensli S."/>
            <person name="Parlange F."/>
            <person name="Pedersen C."/>
            <person name="Quesneville H."/>
            <person name="Reinhardt R."/>
            <person name="Rott M."/>
            <person name="Sacristan S."/>
            <person name="Schmidt S.M."/>
            <person name="Schoen M."/>
            <person name="Skamnioti P."/>
            <person name="Sommer H."/>
            <person name="Stephens A."/>
            <person name="Takahara H."/>
            <person name="Thordal-Christensen H."/>
            <person name="Vigouroux M."/>
            <person name="Wessling R."/>
            <person name="Wicker T."/>
            <person name="Panstruga R."/>
        </authorList>
    </citation>
    <scope>NUCLEOTIDE SEQUENCE [LARGE SCALE GENOMIC DNA]</scope>
    <source>
        <strain evidence="4">DH14</strain>
    </source>
</reference>
<dbReference type="InterPro" id="IPR050960">
    <property type="entry name" value="AB_hydrolase_4_sf"/>
</dbReference>
<dbReference type="Proteomes" id="UP000015441">
    <property type="component" value="Unassembled WGS sequence"/>
</dbReference>
<dbReference type="EMBL" id="CAUH01003716">
    <property type="protein sequence ID" value="CCU77458.1"/>
    <property type="molecule type" value="Genomic_DNA"/>
</dbReference>
<dbReference type="FunCoup" id="N1JI14">
    <property type="interactions" value="226"/>
</dbReference>
<dbReference type="InParanoid" id="N1JI14"/>
<dbReference type="SUPFAM" id="SSF53474">
    <property type="entry name" value="alpha/beta-Hydrolases"/>
    <property type="match status" value="1"/>
</dbReference>
<dbReference type="GO" id="GO:0008126">
    <property type="term" value="F:acetylesterase activity"/>
    <property type="evidence" value="ECO:0007669"/>
    <property type="project" value="TreeGrafter"/>
</dbReference>
<dbReference type="STRING" id="546991.N1JI14"/>
<dbReference type="PIRSF" id="PIRSF005211">
    <property type="entry name" value="Ab_hydro_YheT"/>
    <property type="match status" value="1"/>
</dbReference>
<evidence type="ECO:0000256" key="3">
    <source>
        <dbReference type="SAM" id="MobiDB-lite"/>
    </source>
</evidence>
<dbReference type="PANTHER" id="PTHR10794">
    <property type="entry name" value="ABHYDROLASE DOMAIN-CONTAINING PROTEIN"/>
    <property type="match status" value="1"/>
</dbReference>
<dbReference type="AlphaFoldDB" id="N1JI14"/>
<dbReference type="Gene3D" id="3.40.50.1820">
    <property type="entry name" value="alpha/beta hydrolase"/>
    <property type="match status" value="1"/>
</dbReference>
<sequence>MEWLGTAQTSFTHSPSTIKLNESDGTESDLSTVCRESTPPCKLNPLLFNGHLQTMWTAIGKEGPHLHYKRKIFEASDQTYAGTFAVDFLAEPSSETDETLPIRTTYFSDNEFKNMKSSGFEDDRPMLVILHGLSAAFLYNARATWDCRQTISWLRQNFPHRRLYGLGFSLGANILTNYIGEEGSACILEAAVVISNPWSLEVGSAALRRTWLGREVYSKTMGGNMKRLLELHYDFVSQNPKLDFEKIRKAVYLHEFDRLVQGPTWGYPTEGAYYRDASSTDALLAVKIPLFAINAVDDPIVTNEAIPYEEIKKNPYTVLCTTSLGGHLSWFEIGGFQWHARPTVNFLKNMALMKVKKPTKEDTSDADGKYPGMVIFDPIRHKLHA</sequence>
<feature type="active site" description="Charge relay system" evidence="2">
    <location>
        <position position="327"/>
    </location>
</feature>
<gene>
    <name evidence="4" type="ORF">BGHDH14_bgh01956</name>
</gene>
<accession>N1JI14</accession>
<feature type="active site" description="Charge relay system" evidence="2">
    <location>
        <position position="298"/>
    </location>
</feature>